<organism evidence="2 3">
    <name type="scientific">Anopheles dirus</name>
    <dbReference type="NCBI Taxonomy" id="7168"/>
    <lineage>
        <taxon>Eukaryota</taxon>
        <taxon>Metazoa</taxon>
        <taxon>Ecdysozoa</taxon>
        <taxon>Arthropoda</taxon>
        <taxon>Hexapoda</taxon>
        <taxon>Insecta</taxon>
        <taxon>Pterygota</taxon>
        <taxon>Neoptera</taxon>
        <taxon>Endopterygota</taxon>
        <taxon>Diptera</taxon>
        <taxon>Nematocera</taxon>
        <taxon>Culicoidea</taxon>
        <taxon>Culicidae</taxon>
        <taxon>Anophelinae</taxon>
        <taxon>Anopheles</taxon>
    </lineage>
</organism>
<accession>A0A182NWB1</accession>
<feature type="region of interest" description="Disordered" evidence="1">
    <location>
        <begin position="1"/>
        <end position="22"/>
    </location>
</feature>
<evidence type="ECO:0000313" key="2">
    <source>
        <dbReference type="EnsemblMetazoa" id="ADIR014190-PA"/>
    </source>
</evidence>
<protein>
    <submittedName>
        <fullName evidence="2">Uncharacterized protein</fullName>
    </submittedName>
</protein>
<dbReference type="Proteomes" id="UP000075884">
    <property type="component" value="Unassembled WGS sequence"/>
</dbReference>
<name>A0A182NWB1_9DIPT</name>
<dbReference type="EnsemblMetazoa" id="ADIR014190-RA">
    <property type="protein sequence ID" value="ADIR014190-PA"/>
    <property type="gene ID" value="ADIR014190"/>
</dbReference>
<dbReference type="AlphaFoldDB" id="A0A182NWB1"/>
<reference evidence="2" key="2">
    <citation type="submission" date="2020-05" db="UniProtKB">
        <authorList>
            <consortium name="EnsemblMetazoa"/>
        </authorList>
    </citation>
    <scope>IDENTIFICATION</scope>
    <source>
        <strain evidence="2">WRAIR2</strain>
    </source>
</reference>
<evidence type="ECO:0000256" key="1">
    <source>
        <dbReference type="SAM" id="MobiDB-lite"/>
    </source>
</evidence>
<reference evidence="3" key="1">
    <citation type="submission" date="2013-03" db="EMBL/GenBank/DDBJ databases">
        <title>The Genome Sequence of Anopheles dirus WRAIR2.</title>
        <authorList>
            <consortium name="The Broad Institute Genomics Platform"/>
            <person name="Neafsey D.E."/>
            <person name="Walton C."/>
            <person name="Walker B."/>
            <person name="Young S.K."/>
            <person name="Zeng Q."/>
            <person name="Gargeya S."/>
            <person name="Fitzgerald M."/>
            <person name="Haas B."/>
            <person name="Abouelleil A."/>
            <person name="Allen A.W."/>
            <person name="Alvarado L."/>
            <person name="Arachchi H.M."/>
            <person name="Berlin A.M."/>
            <person name="Chapman S.B."/>
            <person name="Gainer-Dewar J."/>
            <person name="Goldberg J."/>
            <person name="Griggs A."/>
            <person name="Gujja S."/>
            <person name="Hansen M."/>
            <person name="Howarth C."/>
            <person name="Imamovic A."/>
            <person name="Ireland A."/>
            <person name="Larimer J."/>
            <person name="McCowan C."/>
            <person name="Murphy C."/>
            <person name="Pearson M."/>
            <person name="Poon T.W."/>
            <person name="Priest M."/>
            <person name="Roberts A."/>
            <person name="Saif S."/>
            <person name="Shea T."/>
            <person name="Sisk P."/>
            <person name="Sykes S."/>
            <person name="Wortman J."/>
            <person name="Nusbaum C."/>
            <person name="Birren B."/>
        </authorList>
    </citation>
    <scope>NUCLEOTIDE SEQUENCE [LARGE SCALE GENOMIC DNA]</scope>
    <source>
        <strain evidence="3">WRAIR2</strain>
    </source>
</reference>
<proteinExistence type="predicted"/>
<evidence type="ECO:0000313" key="3">
    <source>
        <dbReference type="Proteomes" id="UP000075884"/>
    </source>
</evidence>
<keyword evidence="3" id="KW-1185">Reference proteome</keyword>
<dbReference type="VEuPathDB" id="VectorBase:ADIR014190"/>
<sequence>MKKSRRKINIPASLIHERGVTH</sequence>